<evidence type="ECO:0000313" key="2">
    <source>
        <dbReference type="EMBL" id="MBO8457968.1"/>
    </source>
</evidence>
<keyword evidence="1" id="KW-0812">Transmembrane</keyword>
<protein>
    <submittedName>
        <fullName evidence="2">DUF308 domain-containing protein</fullName>
    </submittedName>
</protein>
<comment type="caution">
    <text evidence="2">The sequence shown here is derived from an EMBL/GenBank/DDBJ whole genome shotgun (WGS) entry which is preliminary data.</text>
</comment>
<feature type="transmembrane region" description="Helical" evidence="1">
    <location>
        <begin position="62"/>
        <end position="83"/>
    </location>
</feature>
<feature type="transmembrane region" description="Helical" evidence="1">
    <location>
        <begin position="5"/>
        <end position="23"/>
    </location>
</feature>
<sequence length="185" mass="20142">MRITNLALGIIISILGLIFIFAPKFTITLFVLVAGITLLVAGVIMIIQGFSTNSRIIRNSFFYRGISALIIGILSTAVPSFVAGVTWTIFVYVIAGYLLISSIIKIVYSKRFSIPLDNIVVDIIIPIVFGILCLFMPLKLGATIIRLIGVVGVVVSIALIIREVRNRPIVVEAEVVPPGDEEKQD</sequence>
<dbReference type="Proteomes" id="UP000823638">
    <property type="component" value="Unassembled WGS sequence"/>
</dbReference>
<dbReference type="InterPro" id="IPR005325">
    <property type="entry name" value="DUF308_memb"/>
</dbReference>
<keyword evidence="1" id="KW-0472">Membrane</keyword>
<dbReference type="EMBL" id="JADIMM010000081">
    <property type="protein sequence ID" value="MBO8457968.1"/>
    <property type="molecule type" value="Genomic_DNA"/>
</dbReference>
<evidence type="ECO:0000313" key="3">
    <source>
        <dbReference type="Proteomes" id="UP000823638"/>
    </source>
</evidence>
<name>A0A9D9N2Q1_9SPIR</name>
<gene>
    <name evidence="2" type="ORF">IAA81_07045</name>
</gene>
<accession>A0A9D9N2Q1</accession>
<dbReference type="AlphaFoldDB" id="A0A9D9N2Q1"/>
<feature type="transmembrane region" description="Helical" evidence="1">
    <location>
        <begin position="119"/>
        <end position="138"/>
    </location>
</feature>
<reference evidence="2" key="1">
    <citation type="submission" date="2020-10" db="EMBL/GenBank/DDBJ databases">
        <authorList>
            <person name="Gilroy R."/>
        </authorList>
    </citation>
    <scope>NUCLEOTIDE SEQUENCE</scope>
    <source>
        <strain evidence="2">10532</strain>
    </source>
</reference>
<feature type="transmembrane region" description="Helical" evidence="1">
    <location>
        <begin position="89"/>
        <end position="107"/>
    </location>
</feature>
<keyword evidence="1" id="KW-1133">Transmembrane helix</keyword>
<evidence type="ECO:0000256" key="1">
    <source>
        <dbReference type="SAM" id="Phobius"/>
    </source>
</evidence>
<reference evidence="2" key="2">
    <citation type="journal article" date="2021" name="PeerJ">
        <title>Extensive microbial diversity within the chicken gut microbiome revealed by metagenomics and culture.</title>
        <authorList>
            <person name="Gilroy R."/>
            <person name="Ravi A."/>
            <person name="Getino M."/>
            <person name="Pursley I."/>
            <person name="Horton D.L."/>
            <person name="Alikhan N.F."/>
            <person name="Baker D."/>
            <person name="Gharbi K."/>
            <person name="Hall N."/>
            <person name="Watson M."/>
            <person name="Adriaenssens E.M."/>
            <person name="Foster-Nyarko E."/>
            <person name="Jarju S."/>
            <person name="Secka A."/>
            <person name="Antonio M."/>
            <person name="Oren A."/>
            <person name="Chaudhuri R.R."/>
            <person name="La Ragione R."/>
            <person name="Hildebrand F."/>
            <person name="Pallen M.J."/>
        </authorList>
    </citation>
    <scope>NUCLEOTIDE SEQUENCE</scope>
    <source>
        <strain evidence="2">10532</strain>
    </source>
</reference>
<organism evidence="2 3">
    <name type="scientific">Candidatus Gallitreponema excrementavium</name>
    <dbReference type="NCBI Taxonomy" id="2840840"/>
    <lineage>
        <taxon>Bacteria</taxon>
        <taxon>Pseudomonadati</taxon>
        <taxon>Spirochaetota</taxon>
        <taxon>Spirochaetia</taxon>
        <taxon>Spirochaetales</taxon>
        <taxon>Candidatus Gallitreponema</taxon>
    </lineage>
</organism>
<feature type="transmembrane region" description="Helical" evidence="1">
    <location>
        <begin position="144"/>
        <end position="161"/>
    </location>
</feature>
<proteinExistence type="predicted"/>
<feature type="transmembrane region" description="Helical" evidence="1">
    <location>
        <begin position="29"/>
        <end position="50"/>
    </location>
</feature>
<dbReference type="Pfam" id="PF03729">
    <property type="entry name" value="DUF308"/>
    <property type="match status" value="2"/>
</dbReference>